<comment type="caution">
    <text evidence="1">The sequence shown here is derived from an EMBL/GenBank/DDBJ whole genome shotgun (WGS) entry which is preliminary data.</text>
</comment>
<proteinExistence type="predicted"/>
<dbReference type="Proteomes" id="UP001331515">
    <property type="component" value="Unassembled WGS sequence"/>
</dbReference>
<evidence type="ECO:0000313" key="1">
    <source>
        <dbReference type="EMBL" id="KAK5914664.1"/>
    </source>
</evidence>
<gene>
    <name evidence="1" type="ORF">CgunFtcFv8_009087</name>
</gene>
<dbReference type="EMBL" id="JAURVH010001527">
    <property type="protein sequence ID" value="KAK5914664.1"/>
    <property type="molecule type" value="Genomic_DNA"/>
</dbReference>
<evidence type="ECO:0000313" key="2">
    <source>
        <dbReference type="Proteomes" id="UP001331515"/>
    </source>
</evidence>
<accession>A0AAN8HJL3</accession>
<sequence>MTINQRSVLRGRRPQDGVCVALTAACRCVGSTHGQCQKVRVLCLSEGSLTTTRPSAGGSRAAPLIGCSQLTTTRPSAGGSRAAPLIGCSQLTTTCPSAGGSRAAPLIG</sequence>
<dbReference type="AlphaFoldDB" id="A0AAN8HJL3"/>
<keyword evidence="2" id="KW-1185">Reference proteome</keyword>
<protein>
    <submittedName>
        <fullName evidence="1">Uncharacterized protein</fullName>
    </submittedName>
</protein>
<reference evidence="1 2" key="1">
    <citation type="journal article" date="2023" name="Mol. Biol. Evol.">
        <title>Genomics of Secondarily Temperate Adaptation in the Only Non-Antarctic Icefish.</title>
        <authorList>
            <person name="Rivera-Colon A.G."/>
            <person name="Rayamajhi N."/>
            <person name="Minhas B.F."/>
            <person name="Madrigal G."/>
            <person name="Bilyk K.T."/>
            <person name="Yoon V."/>
            <person name="Hune M."/>
            <person name="Gregory S."/>
            <person name="Cheng C.H.C."/>
            <person name="Catchen J.M."/>
        </authorList>
    </citation>
    <scope>NUCLEOTIDE SEQUENCE [LARGE SCALE GENOMIC DNA]</scope>
    <source>
        <tissue evidence="1">White muscle</tissue>
    </source>
</reference>
<name>A0AAN8HJL3_CHAGU</name>
<organism evidence="1 2">
    <name type="scientific">Champsocephalus gunnari</name>
    <name type="common">Mackerel icefish</name>
    <dbReference type="NCBI Taxonomy" id="52237"/>
    <lineage>
        <taxon>Eukaryota</taxon>
        <taxon>Metazoa</taxon>
        <taxon>Chordata</taxon>
        <taxon>Craniata</taxon>
        <taxon>Vertebrata</taxon>
        <taxon>Euteleostomi</taxon>
        <taxon>Actinopterygii</taxon>
        <taxon>Neopterygii</taxon>
        <taxon>Teleostei</taxon>
        <taxon>Neoteleostei</taxon>
        <taxon>Acanthomorphata</taxon>
        <taxon>Eupercaria</taxon>
        <taxon>Perciformes</taxon>
        <taxon>Notothenioidei</taxon>
        <taxon>Channichthyidae</taxon>
        <taxon>Champsocephalus</taxon>
    </lineage>
</organism>